<evidence type="ECO:0000256" key="3">
    <source>
        <dbReference type="ARBA" id="ARBA00022448"/>
    </source>
</evidence>
<dbReference type="GO" id="GO:0048473">
    <property type="term" value="P:D-methionine transmembrane transport"/>
    <property type="evidence" value="ECO:0007669"/>
    <property type="project" value="TreeGrafter"/>
</dbReference>
<gene>
    <name evidence="10" type="ORF">Aargi30884_02670</name>
</gene>
<dbReference type="PANTHER" id="PTHR30450">
    <property type="entry name" value="ABC TRANSPORTER PERMEASE"/>
    <property type="match status" value="1"/>
</dbReference>
<keyword evidence="11" id="KW-1185">Reference proteome</keyword>
<proteinExistence type="inferred from homology"/>
<protein>
    <submittedName>
        <fullName evidence="10">ABC transporter permease</fullName>
    </submittedName>
</protein>
<dbReference type="SUPFAM" id="SSF161098">
    <property type="entry name" value="MetI-like"/>
    <property type="match status" value="1"/>
</dbReference>
<comment type="similarity">
    <text evidence="2">Belongs to the binding-protein-dependent transport system permease family. CysTW subfamily.</text>
</comment>
<feature type="transmembrane region" description="Helical" evidence="8">
    <location>
        <begin position="89"/>
        <end position="112"/>
    </location>
</feature>
<dbReference type="PROSITE" id="PS50928">
    <property type="entry name" value="ABC_TM1"/>
    <property type="match status" value="1"/>
</dbReference>
<feature type="transmembrane region" description="Helical" evidence="8">
    <location>
        <begin position="152"/>
        <end position="174"/>
    </location>
</feature>
<dbReference type="Gene3D" id="1.10.3720.10">
    <property type="entry name" value="MetI-like"/>
    <property type="match status" value="1"/>
</dbReference>
<evidence type="ECO:0000256" key="7">
    <source>
        <dbReference type="ARBA" id="ARBA00023136"/>
    </source>
</evidence>
<evidence type="ECO:0000256" key="4">
    <source>
        <dbReference type="ARBA" id="ARBA00022475"/>
    </source>
</evidence>
<dbReference type="KEGG" id="aarg:Aargi30884_02670"/>
<evidence type="ECO:0000313" key="10">
    <source>
        <dbReference type="EMBL" id="BBK21364.1"/>
    </source>
</evidence>
<feature type="transmembrane region" description="Helical" evidence="8">
    <location>
        <begin position="194"/>
        <end position="217"/>
    </location>
</feature>
<evidence type="ECO:0000256" key="1">
    <source>
        <dbReference type="ARBA" id="ARBA00004651"/>
    </source>
</evidence>
<dbReference type="GO" id="GO:0005886">
    <property type="term" value="C:plasma membrane"/>
    <property type="evidence" value="ECO:0007669"/>
    <property type="project" value="UniProtKB-SubCell"/>
</dbReference>
<dbReference type="InterPro" id="IPR000515">
    <property type="entry name" value="MetI-like"/>
</dbReference>
<sequence>MLEQLFPNLIVKLPEFGQSIIDTFVMLGITGLFSLIFGTFFGVILVVTKEGNILENKIVYTILSTIIDLFRAIPFIILIIALISVTRFVMGTSIGIRGAVFPLIVGSVPFFARQVESALSEVDNGLIEASQAMGCSPIEIIFRVYLKESIPALIRATTITLIAIIGYISMAGAVGAGGIGDFAIRYGAYQYETDTTICCIIVLLLITTLIQSLGNYLERKTTH</sequence>
<dbReference type="CDD" id="cd06261">
    <property type="entry name" value="TM_PBP2"/>
    <property type="match status" value="1"/>
</dbReference>
<feature type="transmembrane region" description="Helical" evidence="8">
    <location>
        <begin position="58"/>
        <end position="83"/>
    </location>
</feature>
<keyword evidence="4" id="KW-1003">Cell membrane</keyword>
<dbReference type="InterPro" id="IPR051322">
    <property type="entry name" value="AA_ABC_Transporter_Permease"/>
</dbReference>
<name>A0A6N4TFZ7_9FIRM</name>
<dbReference type="FunFam" id="1.10.3720.10:FF:000002">
    <property type="entry name" value="D-methionine ABC transporter permease MetI"/>
    <property type="match status" value="1"/>
</dbReference>
<dbReference type="InterPro" id="IPR035906">
    <property type="entry name" value="MetI-like_sf"/>
</dbReference>
<evidence type="ECO:0000259" key="9">
    <source>
        <dbReference type="PROSITE" id="PS50928"/>
    </source>
</evidence>
<comment type="subcellular location">
    <subcellularLocation>
        <location evidence="1 8">Cell membrane</location>
        <topology evidence="1 8">Multi-pass membrane protein</topology>
    </subcellularLocation>
</comment>
<feature type="transmembrane region" description="Helical" evidence="8">
    <location>
        <begin position="20"/>
        <end position="46"/>
    </location>
</feature>
<keyword evidence="3 8" id="KW-0813">Transport</keyword>
<keyword evidence="7 8" id="KW-0472">Membrane</keyword>
<keyword evidence="5 8" id="KW-0812">Transmembrane</keyword>
<dbReference type="AlphaFoldDB" id="A0A6N4TFZ7"/>
<dbReference type="Pfam" id="PF00528">
    <property type="entry name" value="BPD_transp_1"/>
    <property type="match status" value="1"/>
</dbReference>
<dbReference type="EMBL" id="AP019695">
    <property type="protein sequence ID" value="BBK21364.1"/>
    <property type="molecule type" value="Genomic_DNA"/>
</dbReference>
<evidence type="ECO:0000256" key="8">
    <source>
        <dbReference type="RuleBase" id="RU363032"/>
    </source>
</evidence>
<reference evidence="11" key="1">
    <citation type="submission" date="2019-05" db="EMBL/GenBank/DDBJ databases">
        <title>Complete genome sequencing of Absiella argi strain JCM 30884.</title>
        <authorList>
            <person name="Sakamoto M."/>
            <person name="Murakami T."/>
            <person name="Mori H."/>
        </authorList>
    </citation>
    <scope>NUCLEOTIDE SEQUENCE [LARGE SCALE GENOMIC DNA]</scope>
    <source>
        <strain evidence="11">JCM 30884</strain>
    </source>
</reference>
<evidence type="ECO:0000256" key="2">
    <source>
        <dbReference type="ARBA" id="ARBA00007069"/>
    </source>
</evidence>
<evidence type="ECO:0000256" key="5">
    <source>
        <dbReference type="ARBA" id="ARBA00022692"/>
    </source>
</evidence>
<evidence type="ECO:0000256" key="6">
    <source>
        <dbReference type="ARBA" id="ARBA00022989"/>
    </source>
</evidence>
<keyword evidence="6 8" id="KW-1133">Transmembrane helix</keyword>
<evidence type="ECO:0000313" key="11">
    <source>
        <dbReference type="Proteomes" id="UP000464754"/>
    </source>
</evidence>
<accession>A0A6N4TFZ7</accession>
<dbReference type="PANTHER" id="PTHR30450:SF1">
    <property type="entry name" value="D-METHIONINE TRANSPORT SYSTEM PERMEASE PROTEIN METI-RELATED"/>
    <property type="match status" value="1"/>
</dbReference>
<feature type="domain" description="ABC transmembrane type-1" evidence="9">
    <location>
        <begin position="20"/>
        <end position="214"/>
    </location>
</feature>
<organism evidence="10 11">
    <name type="scientific">Amedibacterium intestinale</name>
    <dbReference type="NCBI Taxonomy" id="2583452"/>
    <lineage>
        <taxon>Bacteria</taxon>
        <taxon>Bacillati</taxon>
        <taxon>Bacillota</taxon>
        <taxon>Erysipelotrichia</taxon>
        <taxon>Erysipelotrichales</taxon>
        <taxon>Erysipelotrichaceae</taxon>
        <taxon>Amedibacterium</taxon>
    </lineage>
</organism>
<dbReference type="RefSeq" id="WP_115714579.1">
    <property type="nucleotide sequence ID" value="NZ_AP019695.1"/>
</dbReference>
<dbReference type="Proteomes" id="UP000464754">
    <property type="component" value="Chromosome"/>
</dbReference>